<proteinExistence type="predicted"/>
<name>X6P1F7_RETFI</name>
<organism evidence="3 4">
    <name type="scientific">Reticulomyxa filosa</name>
    <dbReference type="NCBI Taxonomy" id="46433"/>
    <lineage>
        <taxon>Eukaryota</taxon>
        <taxon>Sar</taxon>
        <taxon>Rhizaria</taxon>
        <taxon>Retaria</taxon>
        <taxon>Foraminifera</taxon>
        <taxon>Monothalamids</taxon>
        <taxon>Reticulomyxidae</taxon>
        <taxon>Reticulomyxa</taxon>
    </lineage>
</organism>
<accession>X6P1F7</accession>
<keyword evidence="4" id="KW-1185">Reference proteome</keyword>
<dbReference type="GO" id="GO:0016740">
    <property type="term" value="F:transferase activity"/>
    <property type="evidence" value="ECO:0007669"/>
    <property type="project" value="UniProtKB-KW"/>
</dbReference>
<feature type="transmembrane region" description="Helical" evidence="2">
    <location>
        <begin position="30"/>
        <end position="56"/>
    </location>
</feature>
<reference evidence="3 4" key="1">
    <citation type="journal article" date="2013" name="Curr. Biol.">
        <title>The Genome of the Foraminiferan Reticulomyxa filosa.</title>
        <authorList>
            <person name="Glockner G."/>
            <person name="Hulsmann N."/>
            <person name="Schleicher M."/>
            <person name="Noegel A.A."/>
            <person name="Eichinger L."/>
            <person name="Gallinger C."/>
            <person name="Pawlowski J."/>
            <person name="Sierra R."/>
            <person name="Euteneuer U."/>
            <person name="Pillet L."/>
            <person name="Moustafa A."/>
            <person name="Platzer M."/>
            <person name="Groth M."/>
            <person name="Szafranski K."/>
            <person name="Schliwa M."/>
        </authorList>
    </citation>
    <scope>NUCLEOTIDE SEQUENCE [LARGE SCALE GENOMIC DNA]</scope>
</reference>
<evidence type="ECO:0000256" key="2">
    <source>
        <dbReference type="SAM" id="Phobius"/>
    </source>
</evidence>
<feature type="non-terminal residue" evidence="3">
    <location>
        <position position="1"/>
    </location>
</feature>
<comment type="caution">
    <text evidence="3">The sequence shown here is derived from an EMBL/GenBank/DDBJ whole genome shotgun (WGS) entry which is preliminary data.</text>
</comment>
<gene>
    <name evidence="3" type="ORF">RFI_05748</name>
</gene>
<keyword evidence="2" id="KW-1133">Transmembrane helix</keyword>
<feature type="transmembrane region" description="Helical" evidence="2">
    <location>
        <begin position="76"/>
        <end position="101"/>
    </location>
</feature>
<protein>
    <submittedName>
        <fullName evidence="3">Ubiquitin transferase</fullName>
    </submittedName>
</protein>
<dbReference type="EMBL" id="ASPP01004975">
    <property type="protein sequence ID" value="ETO31372.1"/>
    <property type="molecule type" value="Genomic_DNA"/>
</dbReference>
<evidence type="ECO:0000256" key="1">
    <source>
        <dbReference type="SAM" id="MobiDB-lite"/>
    </source>
</evidence>
<feature type="region of interest" description="Disordered" evidence="1">
    <location>
        <begin position="128"/>
        <end position="177"/>
    </location>
</feature>
<feature type="non-terminal residue" evidence="3">
    <location>
        <position position="238"/>
    </location>
</feature>
<keyword evidence="2" id="KW-0472">Membrane</keyword>
<keyword evidence="3" id="KW-0808">Transferase</keyword>
<feature type="compositionally biased region" description="Basic and acidic residues" evidence="1">
    <location>
        <begin position="146"/>
        <end position="177"/>
    </location>
</feature>
<sequence length="238" mass="28510">NNNNNNKEKKNWILNNRGLKKNTEKLYRRFFALTAVTTIPIVIINILEQTVFYSYVNAPYQHISQKGKSIVHVMDAILTSFRLLFSVNSFVFLCVFFQFIVECHRGDLLRHVRMYDTLWTYVDDASEKNDPSLKKSQKRKNTTTSKSRDVKDFEHEHEHEHEQKHEQEHGQGHEHEDRYDEVKAERDYLINVFHRYQRVEDYLAKIVADWDRITSSVRKTSKNFRWWIVAMVVLNFIA</sequence>
<dbReference type="Proteomes" id="UP000023152">
    <property type="component" value="Unassembled WGS sequence"/>
</dbReference>
<evidence type="ECO:0000313" key="3">
    <source>
        <dbReference type="EMBL" id="ETO31372.1"/>
    </source>
</evidence>
<keyword evidence="2" id="KW-0812">Transmembrane</keyword>
<dbReference type="AlphaFoldDB" id="X6P1F7"/>
<evidence type="ECO:0000313" key="4">
    <source>
        <dbReference type="Proteomes" id="UP000023152"/>
    </source>
</evidence>